<dbReference type="InterPro" id="IPR058245">
    <property type="entry name" value="NreC/VraR/RcsB-like_REC"/>
</dbReference>
<dbReference type="RefSeq" id="WP_085019912.1">
    <property type="nucleotide sequence ID" value="NZ_BMHD01000001.1"/>
</dbReference>
<evidence type="ECO:0000256" key="5">
    <source>
        <dbReference type="PROSITE-ProRule" id="PRU00169"/>
    </source>
</evidence>
<dbReference type="Gene3D" id="3.40.50.2300">
    <property type="match status" value="1"/>
</dbReference>
<evidence type="ECO:0000313" key="8">
    <source>
        <dbReference type="EMBL" id="ARJ05774.1"/>
    </source>
</evidence>
<proteinExistence type="predicted"/>
<dbReference type="Proteomes" id="UP000192775">
    <property type="component" value="Chromosome"/>
</dbReference>
<dbReference type="AlphaFoldDB" id="A0A1X9LKP4"/>
<keyword evidence="1 5" id="KW-0597">Phosphoprotein</keyword>
<keyword evidence="4" id="KW-0804">Transcription</keyword>
<dbReference type="GO" id="GO:0006355">
    <property type="term" value="P:regulation of DNA-templated transcription"/>
    <property type="evidence" value="ECO:0007669"/>
    <property type="project" value="InterPro"/>
</dbReference>
<dbReference type="STRING" id="1619308.B5808_11485"/>
<dbReference type="InterPro" id="IPR001789">
    <property type="entry name" value="Sig_transdc_resp-reg_receiver"/>
</dbReference>
<dbReference type="PANTHER" id="PTHR43214:SF24">
    <property type="entry name" value="TRANSCRIPTIONAL REGULATORY PROTEIN NARL-RELATED"/>
    <property type="match status" value="1"/>
</dbReference>
<keyword evidence="9" id="KW-1185">Reference proteome</keyword>
<evidence type="ECO:0000259" key="6">
    <source>
        <dbReference type="PROSITE" id="PS50043"/>
    </source>
</evidence>
<dbReference type="EMBL" id="CP020715">
    <property type="protein sequence ID" value="ARJ05774.1"/>
    <property type="molecule type" value="Genomic_DNA"/>
</dbReference>
<dbReference type="InterPro" id="IPR011006">
    <property type="entry name" value="CheY-like_superfamily"/>
</dbReference>
<feature type="modified residue" description="4-aspartylphosphate" evidence="5">
    <location>
        <position position="54"/>
    </location>
</feature>
<dbReference type="InterPro" id="IPR039420">
    <property type="entry name" value="WalR-like"/>
</dbReference>
<dbReference type="CDD" id="cd17535">
    <property type="entry name" value="REC_NarL-like"/>
    <property type="match status" value="1"/>
</dbReference>
<dbReference type="GO" id="GO:0003677">
    <property type="term" value="F:DNA binding"/>
    <property type="evidence" value="ECO:0007669"/>
    <property type="project" value="UniProtKB-KW"/>
</dbReference>
<protein>
    <submittedName>
        <fullName evidence="8">DNA-binding response regulator</fullName>
    </submittedName>
</protein>
<sequence>MIRVVIADDHPVVRAGLRALLAAAGDVDVVGEASTPDEAVALAAEAGPDLVLMDLQFGQERTGADATRQVRSVEGAPAVLVLTNYDSDGDILAAVEAGASGYLLKDAPPDQLLAAVRAAAAGESALAPAVAGRLLARMRAPRVSLSAREIEVLALVAEGASNAEIAGRLHITDATVKSHLVHVFDKLGVGSRTAAVSRARDLGILR</sequence>
<organism evidence="8 9">
    <name type="scientific">Cnuibacter physcomitrellae</name>
    <dbReference type="NCBI Taxonomy" id="1619308"/>
    <lineage>
        <taxon>Bacteria</taxon>
        <taxon>Bacillati</taxon>
        <taxon>Actinomycetota</taxon>
        <taxon>Actinomycetes</taxon>
        <taxon>Micrococcales</taxon>
        <taxon>Microbacteriaceae</taxon>
        <taxon>Cnuibacter</taxon>
    </lineage>
</organism>
<keyword evidence="3 8" id="KW-0238">DNA-binding</keyword>
<name>A0A1X9LKP4_9MICO</name>
<dbReference type="SMART" id="SM00448">
    <property type="entry name" value="REC"/>
    <property type="match status" value="1"/>
</dbReference>
<dbReference type="InterPro" id="IPR016032">
    <property type="entry name" value="Sig_transdc_resp-reg_C-effctor"/>
</dbReference>
<gene>
    <name evidence="8" type="ORF">B5808_11485</name>
</gene>
<evidence type="ECO:0000256" key="4">
    <source>
        <dbReference type="ARBA" id="ARBA00023163"/>
    </source>
</evidence>
<evidence type="ECO:0000259" key="7">
    <source>
        <dbReference type="PROSITE" id="PS50110"/>
    </source>
</evidence>
<evidence type="ECO:0000256" key="1">
    <source>
        <dbReference type="ARBA" id="ARBA00022553"/>
    </source>
</evidence>
<dbReference type="SUPFAM" id="SSF52172">
    <property type="entry name" value="CheY-like"/>
    <property type="match status" value="1"/>
</dbReference>
<dbReference type="Pfam" id="PF00072">
    <property type="entry name" value="Response_reg"/>
    <property type="match status" value="1"/>
</dbReference>
<dbReference type="PRINTS" id="PR00038">
    <property type="entry name" value="HTHLUXR"/>
</dbReference>
<dbReference type="PROSITE" id="PS00622">
    <property type="entry name" value="HTH_LUXR_1"/>
    <property type="match status" value="1"/>
</dbReference>
<feature type="domain" description="Response regulatory" evidence="7">
    <location>
        <begin position="3"/>
        <end position="120"/>
    </location>
</feature>
<dbReference type="InterPro" id="IPR000792">
    <property type="entry name" value="Tscrpt_reg_LuxR_C"/>
</dbReference>
<dbReference type="PROSITE" id="PS50110">
    <property type="entry name" value="RESPONSE_REGULATORY"/>
    <property type="match status" value="1"/>
</dbReference>
<dbReference type="PROSITE" id="PS50043">
    <property type="entry name" value="HTH_LUXR_2"/>
    <property type="match status" value="1"/>
</dbReference>
<evidence type="ECO:0000256" key="3">
    <source>
        <dbReference type="ARBA" id="ARBA00023125"/>
    </source>
</evidence>
<dbReference type="KEGG" id="cphy:B5808_11485"/>
<dbReference type="Pfam" id="PF00196">
    <property type="entry name" value="GerE"/>
    <property type="match status" value="1"/>
</dbReference>
<dbReference type="PANTHER" id="PTHR43214">
    <property type="entry name" value="TWO-COMPONENT RESPONSE REGULATOR"/>
    <property type="match status" value="1"/>
</dbReference>
<reference evidence="8 9" key="1">
    <citation type="submission" date="2017-04" db="EMBL/GenBank/DDBJ databases">
        <authorList>
            <person name="Afonso C.L."/>
            <person name="Miller P.J."/>
            <person name="Scott M.A."/>
            <person name="Spackman E."/>
            <person name="Goraichik I."/>
            <person name="Dimitrov K.M."/>
            <person name="Suarez D.L."/>
            <person name="Swayne D.E."/>
        </authorList>
    </citation>
    <scope>NUCLEOTIDE SEQUENCE [LARGE SCALE GENOMIC DNA]</scope>
    <source>
        <strain evidence="9">XA(T)</strain>
    </source>
</reference>
<dbReference type="SUPFAM" id="SSF46894">
    <property type="entry name" value="C-terminal effector domain of the bipartite response regulators"/>
    <property type="match status" value="1"/>
</dbReference>
<dbReference type="CDD" id="cd06170">
    <property type="entry name" value="LuxR_C_like"/>
    <property type="match status" value="1"/>
</dbReference>
<keyword evidence="2" id="KW-0805">Transcription regulation</keyword>
<dbReference type="SMART" id="SM00421">
    <property type="entry name" value="HTH_LUXR"/>
    <property type="match status" value="1"/>
</dbReference>
<dbReference type="GO" id="GO:0000160">
    <property type="term" value="P:phosphorelay signal transduction system"/>
    <property type="evidence" value="ECO:0007669"/>
    <property type="project" value="InterPro"/>
</dbReference>
<feature type="domain" description="HTH luxR-type" evidence="6">
    <location>
        <begin position="138"/>
        <end position="203"/>
    </location>
</feature>
<evidence type="ECO:0000313" key="9">
    <source>
        <dbReference type="Proteomes" id="UP000192775"/>
    </source>
</evidence>
<evidence type="ECO:0000256" key="2">
    <source>
        <dbReference type="ARBA" id="ARBA00023015"/>
    </source>
</evidence>
<accession>A0A1X9LKP4</accession>